<protein>
    <recommendedName>
        <fullName evidence="3">Ferredoxin</fullName>
    </recommendedName>
</protein>
<dbReference type="PANTHER" id="PTHR37310">
    <property type="entry name" value="CYTOPLASMIC PROTEIN-RELATED"/>
    <property type="match status" value="1"/>
</dbReference>
<dbReference type="Pfam" id="PF03860">
    <property type="entry name" value="Csp"/>
    <property type="match status" value="1"/>
</dbReference>
<dbReference type="Gene3D" id="1.20.1270.360">
    <property type="match status" value="1"/>
</dbReference>
<dbReference type="AlphaFoldDB" id="A0A1X7D8L1"/>
<dbReference type="InterPro" id="IPR044543">
    <property type="entry name" value="YHJQ-like"/>
</dbReference>
<dbReference type="RefSeq" id="WP_085420562.1">
    <property type="nucleotide sequence ID" value="NZ_FXAF01000002.1"/>
</dbReference>
<gene>
    <name evidence="1" type="ORF">SAMN02982989_5205</name>
</gene>
<dbReference type="OrthoDB" id="5396211at2"/>
<reference evidence="2" key="1">
    <citation type="submission" date="2017-04" db="EMBL/GenBank/DDBJ databases">
        <authorList>
            <person name="Varghese N."/>
            <person name="Submissions S."/>
        </authorList>
    </citation>
    <scope>NUCLEOTIDE SEQUENCE [LARGE SCALE GENOMIC DNA]</scope>
    <source>
        <strain evidence="2">B4P</strain>
    </source>
</reference>
<name>A0A1X7D8L1_9HYPH</name>
<dbReference type="PANTHER" id="PTHR37310:SF1">
    <property type="entry name" value="CYTOPLASMIC PROTEIN"/>
    <property type="match status" value="1"/>
</dbReference>
<dbReference type="CDD" id="cd08026">
    <property type="entry name" value="DUF326"/>
    <property type="match status" value="1"/>
</dbReference>
<sequence length="110" mass="12189">MMHIDPKMKECIDNCLSCYSVCLSTAMNHCLEAGGRHTEPAHFRLMMACAEICRTAAHFMLIGTPHHKHTCGECAEICEECAADCEQVGDMDECVEACRKCAESCRRMAA</sequence>
<proteinExistence type="predicted"/>
<evidence type="ECO:0000313" key="1">
    <source>
        <dbReference type="EMBL" id="SMF10850.1"/>
    </source>
</evidence>
<accession>A0A1X7D8L1</accession>
<evidence type="ECO:0008006" key="3">
    <source>
        <dbReference type="Google" id="ProtNLM"/>
    </source>
</evidence>
<evidence type="ECO:0000313" key="2">
    <source>
        <dbReference type="Proteomes" id="UP000192903"/>
    </source>
</evidence>
<dbReference type="EMBL" id="FXAF01000002">
    <property type="protein sequence ID" value="SMF10850.1"/>
    <property type="molecule type" value="Genomic_DNA"/>
</dbReference>
<dbReference type="STRING" id="464029.SAMN02982989_5205"/>
<dbReference type="InterPro" id="IPR005560">
    <property type="entry name" value="Csp_YhjQ"/>
</dbReference>
<keyword evidence="2" id="KW-1185">Reference proteome</keyword>
<dbReference type="Proteomes" id="UP000192903">
    <property type="component" value="Unassembled WGS sequence"/>
</dbReference>
<organism evidence="1 2">
    <name type="scientific">Xaviernesmea oryzae</name>
    <dbReference type="NCBI Taxonomy" id="464029"/>
    <lineage>
        <taxon>Bacteria</taxon>
        <taxon>Pseudomonadati</taxon>
        <taxon>Pseudomonadota</taxon>
        <taxon>Alphaproteobacteria</taxon>
        <taxon>Hyphomicrobiales</taxon>
        <taxon>Rhizobiaceae</taxon>
        <taxon>Rhizobium/Agrobacterium group</taxon>
        <taxon>Xaviernesmea</taxon>
    </lineage>
</organism>